<comment type="caution">
    <text evidence="3">The sequence shown here is derived from an EMBL/GenBank/DDBJ whole genome shotgun (WGS) entry which is preliminary data.</text>
</comment>
<evidence type="ECO:0000313" key="3">
    <source>
        <dbReference type="EMBL" id="MBC5620919.1"/>
    </source>
</evidence>
<dbReference type="Pfam" id="PF04434">
    <property type="entry name" value="SWIM"/>
    <property type="match status" value="1"/>
</dbReference>
<protein>
    <submittedName>
        <fullName evidence="3">SWIM zinc finger family protein</fullName>
    </submittedName>
</protein>
<keyword evidence="1" id="KW-0862">Zinc</keyword>
<dbReference type="RefSeq" id="WP_186975577.1">
    <property type="nucleotide sequence ID" value="NZ_JACOOH010000003.1"/>
</dbReference>
<sequence length="444" mass="50045">MQLSEEQIIKLAPDAASVKAGKGLASAAKWVLRGASERALWGHCQGSGANPYQTQVDLQNIAFKCSCPSHKFPCKHSLGLLFLYASQPNLFSTGEEPAWVAEWLNKRENKVAEKKEKSDKPVDAAAQAKRQEARHRKVLGGVEDLQGWLKDLVRNGLLNVPERAQALFEGIAKRMVDSQAPGLAGMMRQLQEINYFGEDWKYELTALLSKAYLVAESYKHLDELPDDWKDEIRTLVGYPQAKEEVLAKGETVTDDWYVVGTESLEQDRLTVEYNWLYGRQSKRYALLLQFIMAGSLPEVALLPGTVVRADVTFYRGVNPTRVLVREQRGSGELFCLTDGNAGYMNLTEATRRFREVLTVNPFTYEVPMIVSGVRFVIHEGQLWLQDSDTRLFALSVGEAGRLKGLAVTGGREFTGFFMAGERRWRVLSLWIDDKYYTLNNEYNG</sequence>
<dbReference type="Proteomes" id="UP000646484">
    <property type="component" value="Unassembled WGS sequence"/>
</dbReference>
<dbReference type="PROSITE" id="PS50966">
    <property type="entry name" value="ZF_SWIM"/>
    <property type="match status" value="1"/>
</dbReference>
<keyword evidence="4" id="KW-1185">Reference proteome</keyword>
<gene>
    <name evidence="3" type="ORF">H8S64_07405</name>
</gene>
<evidence type="ECO:0000259" key="2">
    <source>
        <dbReference type="PROSITE" id="PS50966"/>
    </source>
</evidence>
<feature type="domain" description="SWIM-type" evidence="2">
    <location>
        <begin position="52"/>
        <end position="85"/>
    </location>
</feature>
<organism evidence="3 4">
    <name type="scientific">Butyricimonas hominis</name>
    <dbReference type="NCBI Taxonomy" id="2763032"/>
    <lineage>
        <taxon>Bacteria</taxon>
        <taxon>Pseudomonadati</taxon>
        <taxon>Bacteroidota</taxon>
        <taxon>Bacteroidia</taxon>
        <taxon>Bacteroidales</taxon>
        <taxon>Odoribacteraceae</taxon>
        <taxon>Butyricimonas</taxon>
    </lineage>
</organism>
<evidence type="ECO:0000256" key="1">
    <source>
        <dbReference type="PROSITE-ProRule" id="PRU00325"/>
    </source>
</evidence>
<name>A0ABR7CZ14_9BACT</name>
<reference evidence="3 4" key="1">
    <citation type="submission" date="2020-08" db="EMBL/GenBank/DDBJ databases">
        <title>Genome public.</title>
        <authorList>
            <person name="Liu C."/>
            <person name="Sun Q."/>
        </authorList>
    </citation>
    <scope>NUCLEOTIDE SEQUENCE [LARGE SCALE GENOMIC DNA]</scope>
    <source>
        <strain evidence="3 4">NSJ-56</strain>
    </source>
</reference>
<keyword evidence="1" id="KW-0863">Zinc-finger</keyword>
<accession>A0ABR7CZ14</accession>
<keyword evidence="1" id="KW-0479">Metal-binding</keyword>
<dbReference type="EMBL" id="JACOOH010000003">
    <property type="protein sequence ID" value="MBC5620919.1"/>
    <property type="molecule type" value="Genomic_DNA"/>
</dbReference>
<evidence type="ECO:0000313" key="4">
    <source>
        <dbReference type="Proteomes" id="UP000646484"/>
    </source>
</evidence>
<dbReference type="InterPro" id="IPR007527">
    <property type="entry name" value="Znf_SWIM"/>
</dbReference>
<proteinExistence type="predicted"/>